<dbReference type="GO" id="GO:0005737">
    <property type="term" value="C:cytoplasm"/>
    <property type="evidence" value="ECO:0007669"/>
    <property type="project" value="UniProtKB-SubCell"/>
</dbReference>
<dbReference type="GO" id="GO:0046872">
    <property type="term" value="F:metal ion binding"/>
    <property type="evidence" value="ECO:0007669"/>
    <property type="project" value="UniProtKB-KW"/>
</dbReference>
<dbReference type="Pfam" id="PF02367">
    <property type="entry name" value="TsaE"/>
    <property type="match status" value="1"/>
</dbReference>
<evidence type="ECO:0000313" key="11">
    <source>
        <dbReference type="EMBL" id="MDJ1645611.1"/>
    </source>
</evidence>
<keyword evidence="8" id="KW-0067">ATP-binding</keyword>
<evidence type="ECO:0000256" key="10">
    <source>
        <dbReference type="ARBA" id="ARBA00032441"/>
    </source>
</evidence>
<evidence type="ECO:0000313" key="12">
    <source>
        <dbReference type="Proteomes" id="UP001224428"/>
    </source>
</evidence>
<evidence type="ECO:0000256" key="6">
    <source>
        <dbReference type="ARBA" id="ARBA00022723"/>
    </source>
</evidence>
<dbReference type="EMBL" id="JASDDP010000008">
    <property type="protein sequence ID" value="MDJ1645611.1"/>
    <property type="molecule type" value="Genomic_DNA"/>
</dbReference>
<protein>
    <recommendedName>
        <fullName evidence="3">tRNA threonylcarbamoyladenosine biosynthesis protein TsaE</fullName>
    </recommendedName>
    <alternativeName>
        <fullName evidence="10">t(6)A37 threonylcarbamoyladenosine biosynthesis protein TsaE</fullName>
    </alternativeName>
</protein>
<evidence type="ECO:0000256" key="5">
    <source>
        <dbReference type="ARBA" id="ARBA00022694"/>
    </source>
</evidence>
<dbReference type="InterPro" id="IPR003442">
    <property type="entry name" value="T6A_TsaE"/>
</dbReference>
<evidence type="ECO:0000256" key="2">
    <source>
        <dbReference type="ARBA" id="ARBA00007599"/>
    </source>
</evidence>
<evidence type="ECO:0000256" key="9">
    <source>
        <dbReference type="ARBA" id="ARBA00022842"/>
    </source>
</evidence>
<comment type="caution">
    <text evidence="11">The sequence shown here is derived from an EMBL/GenBank/DDBJ whole genome shotgun (WGS) entry which is preliminary data.</text>
</comment>
<evidence type="ECO:0000256" key="1">
    <source>
        <dbReference type="ARBA" id="ARBA00004496"/>
    </source>
</evidence>
<dbReference type="PANTHER" id="PTHR33540:SF2">
    <property type="entry name" value="TRNA THREONYLCARBAMOYLADENOSINE BIOSYNTHESIS PROTEIN TSAE"/>
    <property type="match status" value="1"/>
</dbReference>
<proteinExistence type="inferred from homology"/>
<evidence type="ECO:0000256" key="4">
    <source>
        <dbReference type="ARBA" id="ARBA00022490"/>
    </source>
</evidence>
<organism evidence="11 12">
    <name type="scientific">Mycoplasma phocimorsus</name>
    <dbReference type="NCBI Taxonomy" id="3045839"/>
    <lineage>
        <taxon>Bacteria</taxon>
        <taxon>Bacillati</taxon>
        <taxon>Mycoplasmatota</taxon>
        <taxon>Mollicutes</taxon>
        <taxon>Mycoplasmataceae</taxon>
        <taxon>Mycoplasma</taxon>
    </lineage>
</organism>
<dbReference type="AlphaFoldDB" id="A0AAJ1PS91"/>
<keyword evidence="6" id="KW-0479">Metal-binding</keyword>
<keyword evidence="4" id="KW-0963">Cytoplasm</keyword>
<gene>
    <name evidence="11" type="primary">tsaE</name>
    <name evidence="11" type="ORF">QLQ80_00705</name>
</gene>
<dbReference type="Proteomes" id="UP001224428">
    <property type="component" value="Unassembled WGS sequence"/>
</dbReference>
<sequence length="133" mass="15647">MKLKIISSLDFSNNAQIKKIVDKIINNDFKFILLDGELGAGKTTFIKYIAKLLDEKKVVNSPSFNYIKVYDKFIHIDLYNFKGSLEEFEDFFGDKIIIIEWSNLLKEKLEGNILKIQINYNIDTNLREYTFTY</sequence>
<dbReference type="GO" id="GO:0002949">
    <property type="term" value="P:tRNA threonylcarbamoyladenosine modification"/>
    <property type="evidence" value="ECO:0007669"/>
    <property type="project" value="InterPro"/>
</dbReference>
<comment type="similarity">
    <text evidence="2">Belongs to the TsaE family.</text>
</comment>
<name>A0AAJ1PS91_9MOLU</name>
<accession>A0AAJ1PS91</accession>
<dbReference type="PANTHER" id="PTHR33540">
    <property type="entry name" value="TRNA THREONYLCARBAMOYLADENOSINE BIOSYNTHESIS PROTEIN TSAE"/>
    <property type="match status" value="1"/>
</dbReference>
<evidence type="ECO:0000256" key="8">
    <source>
        <dbReference type="ARBA" id="ARBA00022840"/>
    </source>
</evidence>
<dbReference type="GO" id="GO:0005524">
    <property type="term" value="F:ATP binding"/>
    <property type="evidence" value="ECO:0007669"/>
    <property type="project" value="UniProtKB-KW"/>
</dbReference>
<dbReference type="Gene3D" id="3.40.50.300">
    <property type="entry name" value="P-loop containing nucleotide triphosphate hydrolases"/>
    <property type="match status" value="1"/>
</dbReference>
<reference evidence="11" key="1">
    <citation type="submission" date="2023-05" db="EMBL/GenBank/DDBJ databases">
        <title>Mycoplasma phocimorsus sp. nov., isolated from Scandinavian patients with seal finger or septic arthritis after contact with seals.</title>
        <authorList>
            <person name="Skafte-Holm A."/>
            <person name="Pedersen T.R."/>
            <person name="Froelund M."/>
            <person name="Stegger M."/>
            <person name="Qvortrup K."/>
            <person name="Michaels D.L."/>
            <person name="Brown D.R."/>
            <person name="Jensen J.S."/>
        </authorList>
    </citation>
    <scope>NUCLEOTIDE SEQUENCE</scope>
    <source>
        <strain evidence="11">M5725</strain>
    </source>
</reference>
<evidence type="ECO:0000256" key="7">
    <source>
        <dbReference type="ARBA" id="ARBA00022741"/>
    </source>
</evidence>
<dbReference type="InterPro" id="IPR027417">
    <property type="entry name" value="P-loop_NTPase"/>
</dbReference>
<keyword evidence="7" id="KW-0547">Nucleotide-binding</keyword>
<evidence type="ECO:0000256" key="3">
    <source>
        <dbReference type="ARBA" id="ARBA00019010"/>
    </source>
</evidence>
<keyword evidence="9" id="KW-0460">Magnesium</keyword>
<comment type="subcellular location">
    <subcellularLocation>
        <location evidence="1">Cytoplasm</location>
    </subcellularLocation>
</comment>
<dbReference type="NCBIfam" id="TIGR00150">
    <property type="entry name" value="T6A_YjeE"/>
    <property type="match status" value="1"/>
</dbReference>
<dbReference type="SUPFAM" id="SSF52540">
    <property type="entry name" value="P-loop containing nucleoside triphosphate hydrolases"/>
    <property type="match status" value="1"/>
</dbReference>
<dbReference type="RefSeq" id="WP_283823840.1">
    <property type="nucleotide sequence ID" value="NZ_JASDAY010000026.1"/>
</dbReference>
<keyword evidence="12" id="KW-1185">Reference proteome</keyword>
<keyword evidence="5" id="KW-0819">tRNA processing</keyword>